<dbReference type="EC" id="2.7.7.15" evidence="1"/>
<evidence type="ECO:0000256" key="1">
    <source>
        <dbReference type="ARBA" id="ARBA00026101"/>
    </source>
</evidence>
<evidence type="ECO:0000313" key="4">
    <source>
        <dbReference type="Proteomes" id="UP000186601"/>
    </source>
</evidence>
<dbReference type="GO" id="GO:0031210">
    <property type="term" value="F:phosphatidylcholine binding"/>
    <property type="evidence" value="ECO:0007669"/>
    <property type="project" value="TreeGrafter"/>
</dbReference>
<dbReference type="Proteomes" id="UP000186601">
    <property type="component" value="Unassembled WGS sequence"/>
</dbReference>
<name>A0A2R6NT24_9APHY</name>
<dbReference type="PANTHER" id="PTHR10739:SF13">
    <property type="entry name" value="CHOLINE-PHOSPHATE CYTIDYLYLTRANSFERASE"/>
    <property type="match status" value="1"/>
</dbReference>
<feature type="domain" description="Cytidyltransferase-like" evidence="2">
    <location>
        <begin position="90"/>
        <end position="184"/>
    </location>
</feature>
<accession>A0A2R6NT24</accession>
<dbReference type="OrthoDB" id="17102at2759"/>
<dbReference type="InterPro" id="IPR045049">
    <property type="entry name" value="Pcy1-like"/>
</dbReference>
<proteinExistence type="predicted"/>
<dbReference type="SUPFAM" id="SSF52374">
    <property type="entry name" value="Nucleotidylyl transferase"/>
    <property type="match status" value="1"/>
</dbReference>
<dbReference type="InterPro" id="IPR014729">
    <property type="entry name" value="Rossmann-like_a/b/a_fold"/>
</dbReference>
<comment type="caution">
    <text evidence="3">The sequence shown here is derived from an EMBL/GenBank/DDBJ whole genome shotgun (WGS) entry which is preliminary data.</text>
</comment>
<dbReference type="GO" id="GO:0005635">
    <property type="term" value="C:nuclear envelope"/>
    <property type="evidence" value="ECO:0007669"/>
    <property type="project" value="TreeGrafter"/>
</dbReference>
<dbReference type="AlphaFoldDB" id="A0A2R6NT24"/>
<evidence type="ECO:0000313" key="3">
    <source>
        <dbReference type="EMBL" id="PSR76151.1"/>
    </source>
</evidence>
<dbReference type="PANTHER" id="PTHR10739">
    <property type="entry name" value="CYTIDYLYLTRANSFERASE"/>
    <property type="match status" value="1"/>
</dbReference>
<dbReference type="GO" id="GO:0004105">
    <property type="term" value="F:choline-phosphate cytidylyltransferase activity"/>
    <property type="evidence" value="ECO:0007669"/>
    <property type="project" value="UniProtKB-EC"/>
</dbReference>
<dbReference type="Pfam" id="PF01467">
    <property type="entry name" value="CTP_transf_like"/>
    <property type="match status" value="1"/>
</dbReference>
<keyword evidence="4" id="KW-1185">Reference proteome</keyword>
<protein>
    <recommendedName>
        <fullName evidence="1">choline-phosphate cytidylyltransferase</fullName>
        <ecNumber evidence="1">2.7.7.15</ecNumber>
    </recommendedName>
</protein>
<reference evidence="3 4" key="1">
    <citation type="submission" date="2018-02" db="EMBL/GenBank/DDBJ databases">
        <title>Genome sequence of the basidiomycete white-rot fungus Phlebia centrifuga.</title>
        <authorList>
            <person name="Granchi Z."/>
            <person name="Peng M."/>
            <person name="de Vries R.P."/>
            <person name="Hilden K."/>
            <person name="Makela M.R."/>
            <person name="Grigoriev I."/>
            <person name="Riley R."/>
        </authorList>
    </citation>
    <scope>NUCLEOTIDE SEQUENCE [LARGE SCALE GENOMIC DNA]</scope>
    <source>
        <strain evidence="3 4">FBCC195</strain>
    </source>
</reference>
<organism evidence="3 4">
    <name type="scientific">Hermanssonia centrifuga</name>
    <dbReference type="NCBI Taxonomy" id="98765"/>
    <lineage>
        <taxon>Eukaryota</taxon>
        <taxon>Fungi</taxon>
        <taxon>Dikarya</taxon>
        <taxon>Basidiomycota</taxon>
        <taxon>Agaricomycotina</taxon>
        <taxon>Agaricomycetes</taxon>
        <taxon>Polyporales</taxon>
        <taxon>Meruliaceae</taxon>
        <taxon>Hermanssonia</taxon>
    </lineage>
</organism>
<dbReference type="STRING" id="98765.A0A2R6NT24"/>
<dbReference type="EMBL" id="MLYV02000860">
    <property type="protein sequence ID" value="PSR76151.1"/>
    <property type="molecule type" value="Genomic_DNA"/>
</dbReference>
<dbReference type="NCBIfam" id="TIGR00125">
    <property type="entry name" value="cyt_tran_rel"/>
    <property type="match status" value="1"/>
</dbReference>
<evidence type="ECO:0000259" key="2">
    <source>
        <dbReference type="Pfam" id="PF01467"/>
    </source>
</evidence>
<gene>
    <name evidence="3" type="ORF">PHLCEN_2v8649</name>
</gene>
<dbReference type="InterPro" id="IPR004821">
    <property type="entry name" value="Cyt_trans-like"/>
</dbReference>
<dbReference type="Gene3D" id="3.40.50.620">
    <property type="entry name" value="HUPs"/>
    <property type="match status" value="1"/>
</dbReference>
<sequence>MRRSIDVSSVLSSDDLADYDIISDCGHRSLESSIADLGEKTIREPAPSNTARERFATPSLTPDNIQAYVRNALGDTGPSVKSDDRVVRIYVDGLFDPLNAGHALQFRQAKLSFPSVHLMVGVFSDSVCEHHGTEVTLPHVERCELVRHCRWVDEVIPEAPWTLDEVFLRARRMDYVAIDEGASVNPDFEKGRVKGYDLVKALRKAIPTRPTLGLTPPKPKIARDGAATESNTLRRIPPSLSEELARASIEEDKRAIFDQPLVDLNLFE</sequence>